<dbReference type="Proteomes" id="UP000828390">
    <property type="component" value="Unassembled WGS sequence"/>
</dbReference>
<name>A0A9D4RHJ6_DREPO</name>
<sequence>MTTTPLSHHERREAIRSDQLQVSIRNSVQGWYHKNLYWRPSKDESLLGLDTSPGTTVCARLFSRER</sequence>
<reference evidence="1" key="2">
    <citation type="submission" date="2020-11" db="EMBL/GenBank/DDBJ databases">
        <authorList>
            <person name="McCartney M.A."/>
            <person name="Auch B."/>
            <person name="Kono T."/>
            <person name="Mallez S."/>
            <person name="Becker A."/>
            <person name="Gohl D.M."/>
            <person name="Silverstein K.A.T."/>
            <person name="Koren S."/>
            <person name="Bechman K.B."/>
            <person name="Herman A."/>
            <person name="Abrahante J.E."/>
            <person name="Garbe J."/>
        </authorList>
    </citation>
    <scope>NUCLEOTIDE SEQUENCE</scope>
    <source>
        <strain evidence="1">Duluth1</strain>
        <tissue evidence="1">Whole animal</tissue>
    </source>
</reference>
<evidence type="ECO:0000313" key="2">
    <source>
        <dbReference type="Proteomes" id="UP000828390"/>
    </source>
</evidence>
<accession>A0A9D4RHJ6</accession>
<proteinExistence type="predicted"/>
<protein>
    <submittedName>
        <fullName evidence="1">Uncharacterized protein</fullName>
    </submittedName>
</protein>
<comment type="caution">
    <text evidence="1">The sequence shown here is derived from an EMBL/GenBank/DDBJ whole genome shotgun (WGS) entry which is preliminary data.</text>
</comment>
<keyword evidence="2" id="KW-1185">Reference proteome</keyword>
<gene>
    <name evidence="1" type="ORF">DPMN_030930</name>
</gene>
<organism evidence="1 2">
    <name type="scientific">Dreissena polymorpha</name>
    <name type="common">Zebra mussel</name>
    <name type="synonym">Mytilus polymorpha</name>
    <dbReference type="NCBI Taxonomy" id="45954"/>
    <lineage>
        <taxon>Eukaryota</taxon>
        <taxon>Metazoa</taxon>
        <taxon>Spiralia</taxon>
        <taxon>Lophotrochozoa</taxon>
        <taxon>Mollusca</taxon>
        <taxon>Bivalvia</taxon>
        <taxon>Autobranchia</taxon>
        <taxon>Heteroconchia</taxon>
        <taxon>Euheterodonta</taxon>
        <taxon>Imparidentia</taxon>
        <taxon>Neoheterodontei</taxon>
        <taxon>Myida</taxon>
        <taxon>Dreissenoidea</taxon>
        <taxon>Dreissenidae</taxon>
        <taxon>Dreissena</taxon>
    </lineage>
</organism>
<reference evidence="1" key="1">
    <citation type="journal article" date="2019" name="bioRxiv">
        <title>The Genome of the Zebra Mussel, Dreissena polymorpha: A Resource for Invasive Species Research.</title>
        <authorList>
            <person name="McCartney M.A."/>
            <person name="Auch B."/>
            <person name="Kono T."/>
            <person name="Mallez S."/>
            <person name="Zhang Y."/>
            <person name="Obille A."/>
            <person name="Becker A."/>
            <person name="Abrahante J.E."/>
            <person name="Garbe J."/>
            <person name="Badalamenti J.P."/>
            <person name="Herman A."/>
            <person name="Mangelson H."/>
            <person name="Liachko I."/>
            <person name="Sullivan S."/>
            <person name="Sone E.D."/>
            <person name="Koren S."/>
            <person name="Silverstein K.A.T."/>
            <person name="Beckman K.B."/>
            <person name="Gohl D.M."/>
        </authorList>
    </citation>
    <scope>NUCLEOTIDE SEQUENCE</scope>
    <source>
        <strain evidence="1">Duluth1</strain>
        <tissue evidence="1">Whole animal</tissue>
    </source>
</reference>
<evidence type="ECO:0000313" key="1">
    <source>
        <dbReference type="EMBL" id="KAH3867793.1"/>
    </source>
</evidence>
<dbReference type="EMBL" id="JAIWYP010000002">
    <property type="protein sequence ID" value="KAH3867793.1"/>
    <property type="molecule type" value="Genomic_DNA"/>
</dbReference>
<dbReference type="AlphaFoldDB" id="A0A9D4RHJ6"/>